<dbReference type="Gramene" id="OPUNC05G25010.1">
    <property type="protein sequence ID" value="OPUNC05G25010.1"/>
    <property type="gene ID" value="OPUNC05G25010"/>
</dbReference>
<protein>
    <submittedName>
        <fullName evidence="1">Uncharacterized protein</fullName>
    </submittedName>
</protein>
<accession>A0A0E0L6A8</accession>
<evidence type="ECO:0000313" key="1">
    <source>
        <dbReference type="EnsemblPlants" id="OPUNC05G25010.1"/>
    </source>
</evidence>
<keyword evidence="2" id="KW-1185">Reference proteome</keyword>
<dbReference type="AlphaFoldDB" id="A0A0E0L6A8"/>
<organism evidence="1">
    <name type="scientific">Oryza punctata</name>
    <name type="common">Red rice</name>
    <dbReference type="NCBI Taxonomy" id="4537"/>
    <lineage>
        <taxon>Eukaryota</taxon>
        <taxon>Viridiplantae</taxon>
        <taxon>Streptophyta</taxon>
        <taxon>Embryophyta</taxon>
        <taxon>Tracheophyta</taxon>
        <taxon>Spermatophyta</taxon>
        <taxon>Magnoliopsida</taxon>
        <taxon>Liliopsida</taxon>
        <taxon>Poales</taxon>
        <taxon>Poaceae</taxon>
        <taxon>BOP clade</taxon>
        <taxon>Oryzoideae</taxon>
        <taxon>Oryzeae</taxon>
        <taxon>Oryzinae</taxon>
        <taxon>Oryza</taxon>
    </lineage>
</organism>
<dbReference type="EnsemblPlants" id="OPUNC05G25010.1">
    <property type="protein sequence ID" value="OPUNC05G25010.1"/>
    <property type="gene ID" value="OPUNC05G25010"/>
</dbReference>
<proteinExistence type="predicted"/>
<dbReference type="Proteomes" id="UP000026962">
    <property type="component" value="Chromosome 5"/>
</dbReference>
<reference evidence="1" key="2">
    <citation type="submission" date="2018-05" db="EMBL/GenBank/DDBJ databases">
        <title>OpunRS2 (Oryza punctata Reference Sequence Version 2).</title>
        <authorList>
            <person name="Zhang J."/>
            <person name="Kudrna D."/>
            <person name="Lee S."/>
            <person name="Talag J."/>
            <person name="Welchert J."/>
            <person name="Wing R.A."/>
        </authorList>
    </citation>
    <scope>NUCLEOTIDE SEQUENCE [LARGE SCALE GENOMIC DNA]</scope>
</reference>
<dbReference type="HOGENOM" id="CLU_1477410_0_0_1"/>
<name>A0A0E0L6A8_ORYPU</name>
<reference evidence="1" key="1">
    <citation type="submission" date="2015-04" db="UniProtKB">
        <authorList>
            <consortium name="EnsemblPlants"/>
        </authorList>
    </citation>
    <scope>IDENTIFICATION</scope>
</reference>
<evidence type="ECO:0000313" key="2">
    <source>
        <dbReference type="Proteomes" id="UP000026962"/>
    </source>
</evidence>
<sequence length="183" mass="20952">MAARVACVRARLYGHRGAFRHPAAAFDSDGFRRLGSSAVQQGFTKFINKMQSGNMGAYYFQRSRTIWNEYFAFEKTPISFGVVAIPIFSWIGYKVSEVKNKVGKVEQDDYLTKRIAMWEEEGGTAEDGLDDVASQLSSLNDRMDRFEELVEKRFEGVREKQDLVDQYLFKAYAVRGNIKAEKE</sequence>